<evidence type="ECO:0000313" key="1">
    <source>
        <dbReference type="EMBL" id="JAI00014.1"/>
    </source>
</evidence>
<dbReference type="EMBL" id="GBXM01008564">
    <property type="protein sequence ID" value="JAI00014.1"/>
    <property type="molecule type" value="Transcribed_RNA"/>
</dbReference>
<organism evidence="1">
    <name type="scientific">Anguilla anguilla</name>
    <name type="common">European freshwater eel</name>
    <name type="synonym">Muraena anguilla</name>
    <dbReference type="NCBI Taxonomy" id="7936"/>
    <lineage>
        <taxon>Eukaryota</taxon>
        <taxon>Metazoa</taxon>
        <taxon>Chordata</taxon>
        <taxon>Craniata</taxon>
        <taxon>Vertebrata</taxon>
        <taxon>Euteleostomi</taxon>
        <taxon>Actinopterygii</taxon>
        <taxon>Neopterygii</taxon>
        <taxon>Teleostei</taxon>
        <taxon>Anguilliformes</taxon>
        <taxon>Anguillidae</taxon>
        <taxon>Anguilla</taxon>
    </lineage>
</organism>
<protein>
    <submittedName>
        <fullName evidence="1">Uncharacterized protein</fullName>
    </submittedName>
</protein>
<dbReference type="AlphaFoldDB" id="A0A0E9XEA0"/>
<reference evidence="1" key="2">
    <citation type="journal article" date="2015" name="Fish Shellfish Immunol.">
        <title>Early steps in the European eel (Anguilla anguilla)-Vibrio vulnificus interaction in the gills: Role of the RtxA13 toxin.</title>
        <authorList>
            <person name="Callol A."/>
            <person name="Pajuelo D."/>
            <person name="Ebbesson L."/>
            <person name="Teles M."/>
            <person name="MacKenzie S."/>
            <person name="Amaro C."/>
        </authorList>
    </citation>
    <scope>NUCLEOTIDE SEQUENCE</scope>
</reference>
<accession>A0A0E9XEA0</accession>
<proteinExistence type="predicted"/>
<name>A0A0E9XEA0_ANGAN</name>
<reference evidence="1" key="1">
    <citation type="submission" date="2014-11" db="EMBL/GenBank/DDBJ databases">
        <authorList>
            <person name="Amaro Gonzalez C."/>
        </authorList>
    </citation>
    <scope>NUCLEOTIDE SEQUENCE</scope>
</reference>
<sequence>MFQWPQPPVTCITPRVLAALW</sequence>